<keyword evidence="5 7" id="KW-0472">Membrane</keyword>
<evidence type="ECO:0000313" key="8">
    <source>
        <dbReference type="EMBL" id="SFU86458.1"/>
    </source>
</evidence>
<evidence type="ECO:0000256" key="1">
    <source>
        <dbReference type="ARBA" id="ARBA00004370"/>
    </source>
</evidence>
<gene>
    <name evidence="8" type="ORF">SAMN04487955_11184</name>
</gene>
<dbReference type="PANTHER" id="PTHR21659:SF112">
    <property type="entry name" value="PROTEIN SNA2-RELATED"/>
    <property type="match status" value="1"/>
</dbReference>
<feature type="region of interest" description="Disordered" evidence="6">
    <location>
        <begin position="1"/>
        <end position="117"/>
    </location>
</feature>
<feature type="transmembrane region" description="Helical" evidence="7">
    <location>
        <begin position="124"/>
        <end position="142"/>
    </location>
</feature>
<dbReference type="InterPro" id="IPR000612">
    <property type="entry name" value="PMP3"/>
</dbReference>
<evidence type="ECO:0000256" key="3">
    <source>
        <dbReference type="ARBA" id="ARBA00022692"/>
    </source>
</evidence>
<dbReference type="OrthoDB" id="5704405at2"/>
<dbReference type="EMBL" id="FPBP01000011">
    <property type="protein sequence ID" value="SFU86458.1"/>
    <property type="molecule type" value="Genomic_DNA"/>
</dbReference>
<protein>
    <submittedName>
        <fullName evidence="8">Uncharacterized membrane protein YqaE, homolog of Blt101, UPF0057 family</fullName>
    </submittedName>
</protein>
<keyword evidence="3 7" id="KW-0812">Transmembrane</keyword>
<evidence type="ECO:0000256" key="6">
    <source>
        <dbReference type="SAM" id="MobiDB-lite"/>
    </source>
</evidence>
<comment type="subcellular location">
    <subcellularLocation>
        <location evidence="1">Membrane</location>
    </subcellularLocation>
</comment>
<reference evidence="9" key="1">
    <citation type="submission" date="2016-10" db="EMBL/GenBank/DDBJ databases">
        <authorList>
            <person name="Varghese N."/>
            <person name="Submissions S."/>
        </authorList>
    </citation>
    <scope>NUCLEOTIDE SEQUENCE [LARGE SCALE GENOMIC DNA]</scope>
    <source>
        <strain evidence="9">CGMCC 1.6981</strain>
    </source>
</reference>
<feature type="compositionally biased region" description="Basic and acidic residues" evidence="6">
    <location>
        <begin position="97"/>
        <end position="110"/>
    </location>
</feature>
<sequence length="176" mass="19178">MDAREYMTRKGIDAGREPERPNTLEEKAWARAREAGGKPPHAGTPHDWEDWEKHHEALADAADQLDQKIDHEAHRRAVEHSDQSAVQSFTPAAGDAVRVDRDEQTPKAHEAASPVASTPGAPRFALFMLAILMPPLAVGLSGGGGMRIAVNGLLTILGWLPGVGHAFWWLFKGQRG</sequence>
<evidence type="ECO:0000256" key="2">
    <source>
        <dbReference type="ARBA" id="ARBA00009530"/>
    </source>
</evidence>
<feature type="compositionally biased region" description="Basic and acidic residues" evidence="6">
    <location>
        <begin position="1"/>
        <end position="36"/>
    </location>
</feature>
<feature type="compositionally biased region" description="Basic and acidic residues" evidence="6">
    <location>
        <begin position="65"/>
        <end position="82"/>
    </location>
</feature>
<dbReference type="PANTHER" id="PTHR21659">
    <property type="entry name" value="HYDROPHOBIC PROTEIN RCI2 LOW TEMPERATURE AND SALT RESPONSIVE PROTEIN LTI6 -RELATED"/>
    <property type="match status" value="1"/>
</dbReference>
<feature type="transmembrane region" description="Helical" evidence="7">
    <location>
        <begin position="148"/>
        <end position="171"/>
    </location>
</feature>
<evidence type="ECO:0000313" key="9">
    <source>
        <dbReference type="Proteomes" id="UP000198693"/>
    </source>
</evidence>
<organism evidence="8 9">
    <name type="scientific">Halomonas korlensis</name>
    <dbReference type="NCBI Taxonomy" id="463301"/>
    <lineage>
        <taxon>Bacteria</taxon>
        <taxon>Pseudomonadati</taxon>
        <taxon>Pseudomonadota</taxon>
        <taxon>Gammaproteobacteria</taxon>
        <taxon>Oceanospirillales</taxon>
        <taxon>Halomonadaceae</taxon>
        <taxon>Halomonas</taxon>
    </lineage>
</organism>
<evidence type="ECO:0000256" key="5">
    <source>
        <dbReference type="ARBA" id="ARBA00023136"/>
    </source>
</evidence>
<dbReference type="Pfam" id="PF01679">
    <property type="entry name" value="Pmp3"/>
    <property type="match status" value="1"/>
</dbReference>
<name>A0A1I7JMT6_9GAMM</name>
<accession>A0A1I7JMT6</accession>
<evidence type="ECO:0000256" key="7">
    <source>
        <dbReference type="SAM" id="Phobius"/>
    </source>
</evidence>
<dbReference type="GO" id="GO:0016020">
    <property type="term" value="C:membrane"/>
    <property type="evidence" value="ECO:0007669"/>
    <property type="project" value="UniProtKB-SubCell"/>
</dbReference>
<keyword evidence="4 7" id="KW-1133">Transmembrane helix</keyword>
<comment type="similarity">
    <text evidence="2">Belongs to the UPF0057 (PMP3) family.</text>
</comment>
<feature type="compositionally biased region" description="Basic and acidic residues" evidence="6">
    <location>
        <begin position="44"/>
        <end position="58"/>
    </location>
</feature>
<keyword evidence="9" id="KW-1185">Reference proteome</keyword>
<dbReference type="STRING" id="463301.SAMN04487955_11184"/>
<evidence type="ECO:0000256" key="4">
    <source>
        <dbReference type="ARBA" id="ARBA00022989"/>
    </source>
</evidence>
<dbReference type="Proteomes" id="UP000198693">
    <property type="component" value="Unassembled WGS sequence"/>
</dbReference>
<dbReference type="AlphaFoldDB" id="A0A1I7JMT6"/>
<dbReference type="RefSeq" id="WP_089796779.1">
    <property type="nucleotide sequence ID" value="NZ_FPBP01000011.1"/>
</dbReference>
<proteinExistence type="inferred from homology"/>